<comment type="caution">
    <text evidence="1">The sequence shown here is derived from an EMBL/GenBank/DDBJ whole genome shotgun (WGS) entry which is preliminary data.</text>
</comment>
<dbReference type="RefSeq" id="WP_024278335.1">
    <property type="nucleotide sequence ID" value="NZ_BSDO01000006.1"/>
</dbReference>
<dbReference type="GeneID" id="95764600"/>
<protein>
    <submittedName>
        <fullName evidence="2">Type II secretory pathway pseudopilin PulG</fullName>
    </submittedName>
</protein>
<dbReference type="AlphaFoldDB" id="A0A9W6FLA5"/>
<proteinExistence type="predicted"/>
<gene>
    <name evidence="2" type="ORF">GGQ86_003794</name>
    <name evidence="1" type="ORF">XFLAVUS301_38240</name>
</gene>
<sequence length="47" mass="5126">MPTLFRILVVLAVLGGLGYAALWALATRVEPQERELSFTVAPEKIGK</sequence>
<evidence type="ECO:0000313" key="3">
    <source>
        <dbReference type="Proteomes" id="UP001144397"/>
    </source>
</evidence>
<reference evidence="1" key="1">
    <citation type="submission" date="2022-12" db="EMBL/GenBank/DDBJ databases">
        <title>Reference genome sequencing for broad-spectrum identification of bacterial and archaeal isolates by mass spectrometry.</title>
        <authorList>
            <person name="Sekiguchi Y."/>
            <person name="Tourlousse D.M."/>
        </authorList>
    </citation>
    <scope>NUCLEOTIDE SEQUENCE</scope>
    <source>
        <strain evidence="1">301</strain>
    </source>
</reference>
<keyword evidence="4" id="KW-1185">Reference proteome</keyword>
<evidence type="ECO:0000313" key="2">
    <source>
        <dbReference type="EMBL" id="MDR6335299.1"/>
    </source>
</evidence>
<organism evidence="1 3">
    <name type="scientific">Xanthobacter flavus</name>
    <dbReference type="NCBI Taxonomy" id="281"/>
    <lineage>
        <taxon>Bacteria</taxon>
        <taxon>Pseudomonadati</taxon>
        <taxon>Pseudomonadota</taxon>
        <taxon>Alphaproteobacteria</taxon>
        <taxon>Hyphomicrobiales</taxon>
        <taxon>Xanthobacteraceae</taxon>
        <taxon>Xanthobacter</taxon>
    </lineage>
</organism>
<dbReference type="Proteomes" id="UP001144397">
    <property type="component" value="Unassembled WGS sequence"/>
</dbReference>
<dbReference type="EMBL" id="BSDO01000006">
    <property type="protein sequence ID" value="GLI24150.1"/>
    <property type="molecule type" value="Genomic_DNA"/>
</dbReference>
<dbReference type="Proteomes" id="UP001245370">
    <property type="component" value="Unassembled WGS sequence"/>
</dbReference>
<reference evidence="2 4" key="2">
    <citation type="submission" date="2023-07" db="EMBL/GenBank/DDBJ databases">
        <title>Genomic Encyclopedia of Type Strains, Phase IV (KMG-IV): sequencing the most valuable type-strain genomes for metagenomic binning, comparative biology and taxonomic classification.</title>
        <authorList>
            <person name="Goeker M."/>
        </authorList>
    </citation>
    <scope>NUCLEOTIDE SEQUENCE [LARGE SCALE GENOMIC DNA]</scope>
    <source>
        <strain evidence="2 4">DSM 338</strain>
    </source>
</reference>
<accession>A0A9W6FLA5</accession>
<evidence type="ECO:0000313" key="4">
    <source>
        <dbReference type="Proteomes" id="UP001245370"/>
    </source>
</evidence>
<dbReference type="EMBL" id="JAVDPY010000007">
    <property type="protein sequence ID" value="MDR6335299.1"/>
    <property type="molecule type" value="Genomic_DNA"/>
</dbReference>
<evidence type="ECO:0000313" key="1">
    <source>
        <dbReference type="EMBL" id="GLI24150.1"/>
    </source>
</evidence>
<name>A0A9W6FLA5_XANFL</name>